<evidence type="ECO:0000313" key="1">
    <source>
        <dbReference type="EMBL" id="JAH46606.1"/>
    </source>
</evidence>
<reference evidence="1" key="1">
    <citation type="submission" date="2014-11" db="EMBL/GenBank/DDBJ databases">
        <authorList>
            <person name="Amaro Gonzalez C."/>
        </authorList>
    </citation>
    <scope>NUCLEOTIDE SEQUENCE</scope>
</reference>
<proteinExistence type="predicted"/>
<accession>A0A0E9SZ57</accession>
<dbReference type="AlphaFoldDB" id="A0A0E9SZ57"/>
<protein>
    <submittedName>
        <fullName evidence="1">Uncharacterized protein</fullName>
    </submittedName>
</protein>
<name>A0A0E9SZ57_ANGAN</name>
<sequence>MAQDFSVSSQLFSLQRRVYILLYNNIR</sequence>
<organism evidence="1">
    <name type="scientific">Anguilla anguilla</name>
    <name type="common">European freshwater eel</name>
    <name type="synonym">Muraena anguilla</name>
    <dbReference type="NCBI Taxonomy" id="7936"/>
    <lineage>
        <taxon>Eukaryota</taxon>
        <taxon>Metazoa</taxon>
        <taxon>Chordata</taxon>
        <taxon>Craniata</taxon>
        <taxon>Vertebrata</taxon>
        <taxon>Euteleostomi</taxon>
        <taxon>Actinopterygii</taxon>
        <taxon>Neopterygii</taxon>
        <taxon>Teleostei</taxon>
        <taxon>Anguilliformes</taxon>
        <taxon>Anguillidae</taxon>
        <taxon>Anguilla</taxon>
    </lineage>
</organism>
<dbReference type="EMBL" id="GBXM01061971">
    <property type="protein sequence ID" value="JAH46606.1"/>
    <property type="molecule type" value="Transcribed_RNA"/>
</dbReference>
<reference evidence="1" key="2">
    <citation type="journal article" date="2015" name="Fish Shellfish Immunol.">
        <title>Early steps in the European eel (Anguilla anguilla)-Vibrio vulnificus interaction in the gills: Role of the RtxA13 toxin.</title>
        <authorList>
            <person name="Callol A."/>
            <person name="Pajuelo D."/>
            <person name="Ebbesson L."/>
            <person name="Teles M."/>
            <person name="MacKenzie S."/>
            <person name="Amaro C."/>
        </authorList>
    </citation>
    <scope>NUCLEOTIDE SEQUENCE</scope>
</reference>